<evidence type="ECO:0000313" key="1">
    <source>
        <dbReference type="EMBL" id="VVN73894.1"/>
    </source>
</evidence>
<dbReference type="EMBL" id="CABVHW010000001">
    <property type="protein sequence ID" value="VVN73894.1"/>
    <property type="molecule type" value="Genomic_DNA"/>
</dbReference>
<protein>
    <submittedName>
        <fullName evidence="1">Uncharacterized protein</fullName>
    </submittedName>
</protein>
<dbReference type="RefSeq" id="WP_150763112.1">
    <property type="nucleotide sequence ID" value="NZ_CABVHW010000001.1"/>
</dbReference>
<dbReference type="Proteomes" id="UP000381093">
    <property type="component" value="Unassembled WGS sequence"/>
</dbReference>
<accession>A0A5E7AAY9</accession>
<gene>
    <name evidence="1" type="ORF">PS710_00614</name>
</gene>
<organism evidence="1 2">
    <name type="scientific">Pseudomonas fluorescens</name>
    <dbReference type="NCBI Taxonomy" id="294"/>
    <lineage>
        <taxon>Bacteria</taxon>
        <taxon>Pseudomonadati</taxon>
        <taxon>Pseudomonadota</taxon>
        <taxon>Gammaproteobacteria</taxon>
        <taxon>Pseudomonadales</taxon>
        <taxon>Pseudomonadaceae</taxon>
        <taxon>Pseudomonas</taxon>
    </lineage>
</organism>
<name>A0A5E7AAY9_PSEFL</name>
<evidence type="ECO:0000313" key="2">
    <source>
        <dbReference type="Proteomes" id="UP000381093"/>
    </source>
</evidence>
<reference evidence="1 2" key="1">
    <citation type="submission" date="2019-09" db="EMBL/GenBank/DDBJ databases">
        <authorList>
            <person name="Chandra G."/>
            <person name="Truman W A."/>
        </authorList>
    </citation>
    <scope>NUCLEOTIDE SEQUENCE [LARGE SCALE GENOMIC DNA]</scope>
    <source>
        <strain evidence="1">PS710</strain>
    </source>
</reference>
<dbReference type="AlphaFoldDB" id="A0A5E7AAY9"/>
<sequence>MLAYPEGLPLPLREGYGFDPVSPMSSSTLVTGRKIRRRAFRTVPTRTTVTWLLSASEAQLFEGWFEHVLISGTLPFECPLKSPLGLENYQANFDDIYSGPVLVGVDHWRFTAELWLLKRPLIDAEWVLIAPEYVLYSSIFDRAMTQEWPRHFDG</sequence>
<proteinExistence type="predicted"/>